<gene>
    <name evidence="6" type="ORF">AOC36_01575</name>
</gene>
<evidence type="ECO:0000256" key="1">
    <source>
        <dbReference type="ARBA" id="ARBA00023015"/>
    </source>
</evidence>
<dbReference type="Gene3D" id="3.40.50.2300">
    <property type="match status" value="2"/>
</dbReference>
<dbReference type="CDD" id="cd06267">
    <property type="entry name" value="PBP1_LacI_sugar_binding-like"/>
    <property type="match status" value="1"/>
</dbReference>
<dbReference type="CDD" id="cd01392">
    <property type="entry name" value="HTH_LacI"/>
    <property type="match status" value="1"/>
</dbReference>
<dbReference type="RefSeq" id="WP_067630471.1">
    <property type="nucleotide sequence ID" value="NZ_CP013213.1"/>
</dbReference>
<dbReference type="AlphaFoldDB" id="A0A0X8GYF3"/>
<dbReference type="OrthoDB" id="9789891at2"/>
<evidence type="ECO:0000259" key="4">
    <source>
        <dbReference type="PROSITE" id="PS50932"/>
    </source>
</evidence>
<dbReference type="STRING" id="1514105.AOC36_01575"/>
<evidence type="ECO:0000313" key="7">
    <source>
        <dbReference type="Proteomes" id="UP000063781"/>
    </source>
</evidence>
<dbReference type="GO" id="GO:0003700">
    <property type="term" value="F:DNA-binding transcription factor activity"/>
    <property type="evidence" value="ECO:0007669"/>
    <property type="project" value="TreeGrafter"/>
</dbReference>
<name>A0A0X8GYF3_9FIRM</name>
<dbReference type="SUPFAM" id="SSF53822">
    <property type="entry name" value="Periplasmic binding protein-like I"/>
    <property type="match status" value="1"/>
</dbReference>
<evidence type="ECO:0000256" key="2">
    <source>
        <dbReference type="ARBA" id="ARBA00023125"/>
    </source>
</evidence>
<feature type="domain" description="HTH cro/C1-type" evidence="5">
    <location>
        <begin position="3"/>
        <end position="46"/>
    </location>
</feature>
<proteinExistence type="predicted"/>
<dbReference type="InterPro" id="IPR028082">
    <property type="entry name" value="Peripla_BP_I"/>
</dbReference>
<keyword evidence="1" id="KW-0805">Transcription regulation</keyword>
<keyword evidence="2" id="KW-0238">DNA-binding</keyword>
<keyword evidence="7" id="KW-1185">Reference proteome</keyword>
<dbReference type="PRINTS" id="PR00036">
    <property type="entry name" value="HTHLACI"/>
</dbReference>
<dbReference type="Proteomes" id="UP000063781">
    <property type="component" value="Chromosome"/>
</dbReference>
<evidence type="ECO:0000259" key="5">
    <source>
        <dbReference type="PROSITE" id="PS50943"/>
    </source>
</evidence>
<accession>A0A0X8GYF3</accession>
<dbReference type="Pfam" id="PF00356">
    <property type="entry name" value="LacI"/>
    <property type="match status" value="1"/>
</dbReference>
<dbReference type="PANTHER" id="PTHR30146:SF109">
    <property type="entry name" value="HTH-TYPE TRANSCRIPTIONAL REGULATOR GALS"/>
    <property type="match status" value="1"/>
</dbReference>
<keyword evidence="3" id="KW-0804">Transcription</keyword>
<dbReference type="InterPro" id="IPR010982">
    <property type="entry name" value="Lambda_DNA-bd_dom_sf"/>
</dbReference>
<dbReference type="KEGG" id="erl:AOC36_01575"/>
<protein>
    <submittedName>
        <fullName evidence="6">Uncharacterized protein</fullName>
    </submittedName>
</protein>
<dbReference type="GO" id="GO:0000976">
    <property type="term" value="F:transcription cis-regulatory region binding"/>
    <property type="evidence" value="ECO:0007669"/>
    <property type="project" value="TreeGrafter"/>
</dbReference>
<evidence type="ECO:0000256" key="3">
    <source>
        <dbReference type="ARBA" id="ARBA00023163"/>
    </source>
</evidence>
<organism evidence="6 7">
    <name type="scientific">Erysipelothrix larvae</name>
    <dbReference type="NCBI Taxonomy" id="1514105"/>
    <lineage>
        <taxon>Bacteria</taxon>
        <taxon>Bacillati</taxon>
        <taxon>Bacillota</taxon>
        <taxon>Erysipelotrichia</taxon>
        <taxon>Erysipelotrichales</taxon>
        <taxon>Erysipelotrichaceae</taxon>
        <taxon>Erysipelothrix</taxon>
    </lineage>
</organism>
<reference evidence="6 7" key="1">
    <citation type="submission" date="2015-10" db="EMBL/GenBank/DDBJ databases">
        <title>Erysipelothrix larvae sp. LV19 isolated from the larval gut of the rhinoceros beetle, Trypoxylus dichotomus.</title>
        <authorList>
            <person name="Lim S."/>
            <person name="Kim B.-C."/>
        </authorList>
    </citation>
    <scope>NUCLEOTIDE SEQUENCE [LARGE SCALE GENOMIC DNA]</scope>
    <source>
        <strain evidence="6 7">LV19</strain>
    </source>
</reference>
<evidence type="ECO:0000313" key="6">
    <source>
        <dbReference type="EMBL" id="AMC92721.1"/>
    </source>
</evidence>
<dbReference type="PROSITE" id="PS50932">
    <property type="entry name" value="HTH_LACI_2"/>
    <property type="match status" value="1"/>
</dbReference>
<dbReference type="SUPFAM" id="SSF47413">
    <property type="entry name" value="lambda repressor-like DNA-binding domains"/>
    <property type="match status" value="1"/>
</dbReference>
<dbReference type="InterPro" id="IPR001387">
    <property type="entry name" value="Cro/C1-type_HTH"/>
</dbReference>
<dbReference type="InterPro" id="IPR000843">
    <property type="entry name" value="HTH_LacI"/>
</dbReference>
<dbReference type="Gene3D" id="1.10.260.40">
    <property type="entry name" value="lambda repressor-like DNA-binding domains"/>
    <property type="match status" value="1"/>
</dbReference>
<dbReference type="PANTHER" id="PTHR30146">
    <property type="entry name" value="LACI-RELATED TRANSCRIPTIONAL REPRESSOR"/>
    <property type="match status" value="1"/>
</dbReference>
<sequence length="332" mass="37714">MATINDVAKKAGVGVSTVSKVLNNYAYVSDTTRKKVMDAVDALDYVPNTVASALSSKQNKRIAIVVFINNKRQAIDEINMQYLFGAFNRSKEYKYELVTIFSTMFEDKNKKELIQFFKSLQVQALIVYGLHKEQPHFKEMIEEDHFLSVVVDAPIVTKRTTSVMVDHLLAQYDITKQMIDGFDGNHLRQILYLGGRQDGFVTELRLKGVLKAGQECGVDINVQFADFSERKAHDLCMKYGEKANIVVCASDLMAIGAIKALKEKDIFRPVCGYDGIKLLGYMNYRILTVCQDFFEISESAVDEAHRLFLGEEGRIKHIVYKIDRINYDDVIL</sequence>
<dbReference type="PROSITE" id="PS50943">
    <property type="entry name" value="HTH_CROC1"/>
    <property type="match status" value="1"/>
</dbReference>
<feature type="domain" description="HTH lacI-type" evidence="4">
    <location>
        <begin position="2"/>
        <end position="56"/>
    </location>
</feature>
<dbReference type="EMBL" id="CP013213">
    <property type="protein sequence ID" value="AMC92721.1"/>
    <property type="molecule type" value="Genomic_DNA"/>
</dbReference>
<dbReference type="PROSITE" id="PS00356">
    <property type="entry name" value="HTH_LACI_1"/>
    <property type="match status" value="1"/>
</dbReference>
<dbReference type="SMART" id="SM00354">
    <property type="entry name" value="HTH_LACI"/>
    <property type="match status" value="1"/>
</dbReference>